<evidence type="ECO:0000313" key="1">
    <source>
        <dbReference type="EMBL" id="KAJ0099476.1"/>
    </source>
</evidence>
<gene>
    <name evidence="1" type="ORF">Patl1_21771</name>
</gene>
<accession>A0ACC1BKI0</accession>
<dbReference type="Proteomes" id="UP001164250">
    <property type="component" value="Chromosome 4"/>
</dbReference>
<proteinExistence type="predicted"/>
<reference evidence="2" key="1">
    <citation type="journal article" date="2023" name="G3 (Bethesda)">
        <title>Genome assembly and association tests identify interacting loci associated with vigor, precocity, and sex in interspecific pistachio rootstocks.</title>
        <authorList>
            <person name="Palmer W."/>
            <person name="Jacygrad E."/>
            <person name="Sagayaradj S."/>
            <person name="Cavanaugh K."/>
            <person name="Han R."/>
            <person name="Bertier L."/>
            <person name="Beede B."/>
            <person name="Kafkas S."/>
            <person name="Golino D."/>
            <person name="Preece J."/>
            <person name="Michelmore R."/>
        </authorList>
    </citation>
    <scope>NUCLEOTIDE SEQUENCE [LARGE SCALE GENOMIC DNA]</scope>
</reference>
<evidence type="ECO:0000313" key="2">
    <source>
        <dbReference type="Proteomes" id="UP001164250"/>
    </source>
</evidence>
<keyword evidence="2" id="KW-1185">Reference proteome</keyword>
<comment type="caution">
    <text evidence="1">The sequence shown here is derived from an EMBL/GenBank/DDBJ whole genome shotgun (WGS) entry which is preliminary data.</text>
</comment>
<sequence>MTRPHILVIPLPAQGHVISLLELSHYLVKHGLRVTFVNTDHTHKRVINALQEKNYVGDDEEIRLVSIPDGLEPWEDRNDLGKLCESLVKVMPGKLEGLIQEINNKEEDEKITCVIADVHVGMTLKTAKKLKIKGAAFMPMAVASLALYYHIPKLIDDGIINKDGTTTGRHMIQLGRNIPTISYANLIWNVGDLITQRKIFLLIEKGTEGIQMEADYLICNTTYDLEPEAFNMVPKVLPIGPLLASNRQGNSKGYFWPEDSTCLKWLDQQQPNSVIYVAFGSFTVLDKIQFQELALGLELTNRPFLWVVRPDITDDANEAYPEGFIERVFNRGKMVGWAPQQKVLSHPSIACFMSHCGWNSTMEGVSNGLPFLCWPYFADQFINEGYIADIWKVGLKFNKDESGIIIREEIKSKVDQVLGDENFKAKALELQESALKSAKEGGLSNQTFKKFIEWIRA</sequence>
<name>A0ACC1BKI0_9ROSI</name>
<organism evidence="1 2">
    <name type="scientific">Pistacia atlantica</name>
    <dbReference type="NCBI Taxonomy" id="434234"/>
    <lineage>
        <taxon>Eukaryota</taxon>
        <taxon>Viridiplantae</taxon>
        <taxon>Streptophyta</taxon>
        <taxon>Embryophyta</taxon>
        <taxon>Tracheophyta</taxon>
        <taxon>Spermatophyta</taxon>
        <taxon>Magnoliopsida</taxon>
        <taxon>eudicotyledons</taxon>
        <taxon>Gunneridae</taxon>
        <taxon>Pentapetalae</taxon>
        <taxon>rosids</taxon>
        <taxon>malvids</taxon>
        <taxon>Sapindales</taxon>
        <taxon>Anacardiaceae</taxon>
        <taxon>Pistacia</taxon>
    </lineage>
</organism>
<protein>
    <submittedName>
        <fullName evidence="1">Uncharacterized protein</fullName>
    </submittedName>
</protein>
<dbReference type="EMBL" id="CM047900">
    <property type="protein sequence ID" value="KAJ0099476.1"/>
    <property type="molecule type" value="Genomic_DNA"/>
</dbReference>